<name>E1IBV4_9CHLR</name>
<dbReference type="EMBL" id="ADVR01000016">
    <property type="protein sequence ID" value="EFO81334.1"/>
    <property type="molecule type" value="Genomic_DNA"/>
</dbReference>
<evidence type="ECO:0000256" key="5">
    <source>
        <dbReference type="ARBA" id="ARBA00023136"/>
    </source>
</evidence>
<feature type="transmembrane region" description="Helical" evidence="7">
    <location>
        <begin position="361"/>
        <end position="390"/>
    </location>
</feature>
<keyword evidence="11" id="KW-1185">Reference proteome</keyword>
<dbReference type="PANTHER" id="PTHR30572">
    <property type="entry name" value="MEMBRANE COMPONENT OF TRANSPORTER-RELATED"/>
    <property type="match status" value="1"/>
</dbReference>
<evidence type="ECO:0000256" key="4">
    <source>
        <dbReference type="ARBA" id="ARBA00022989"/>
    </source>
</evidence>
<dbReference type="InterPro" id="IPR025857">
    <property type="entry name" value="MacB_PCD"/>
</dbReference>
<keyword evidence="2" id="KW-1003">Cell membrane</keyword>
<comment type="caution">
    <text evidence="10">The sequence shown here is derived from an EMBL/GenBank/DDBJ whole genome shotgun (WGS) entry which is preliminary data.</text>
</comment>
<organism evidence="10 11">
    <name type="scientific">Oscillochloris trichoides DG-6</name>
    <dbReference type="NCBI Taxonomy" id="765420"/>
    <lineage>
        <taxon>Bacteria</taxon>
        <taxon>Bacillati</taxon>
        <taxon>Chloroflexota</taxon>
        <taxon>Chloroflexia</taxon>
        <taxon>Chloroflexales</taxon>
        <taxon>Chloroflexineae</taxon>
        <taxon>Oscillochloridaceae</taxon>
        <taxon>Oscillochloris</taxon>
    </lineage>
</organism>
<dbReference type="GO" id="GO:0005886">
    <property type="term" value="C:plasma membrane"/>
    <property type="evidence" value="ECO:0007669"/>
    <property type="project" value="UniProtKB-SubCell"/>
</dbReference>
<keyword evidence="5 7" id="KW-0472">Membrane</keyword>
<evidence type="ECO:0000256" key="6">
    <source>
        <dbReference type="ARBA" id="ARBA00038076"/>
    </source>
</evidence>
<evidence type="ECO:0000259" key="8">
    <source>
        <dbReference type="Pfam" id="PF02687"/>
    </source>
</evidence>
<evidence type="ECO:0000256" key="7">
    <source>
        <dbReference type="SAM" id="Phobius"/>
    </source>
</evidence>
<evidence type="ECO:0000313" key="10">
    <source>
        <dbReference type="EMBL" id="EFO81334.1"/>
    </source>
</evidence>
<dbReference type="STRING" id="765420.OSCT_0805"/>
<protein>
    <recommendedName>
        <fullName evidence="12">FtsX-like permease family protein</fullName>
    </recommendedName>
</protein>
<dbReference type="Pfam" id="PF02687">
    <property type="entry name" value="FtsX"/>
    <property type="match status" value="1"/>
</dbReference>
<dbReference type="GO" id="GO:0022857">
    <property type="term" value="F:transmembrane transporter activity"/>
    <property type="evidence" value="ECO:0007669"/>
    <property type="project" value="TreeGrafter"/>
</dbReference>
<feature type="transmembrane region" description="Helical" evidence="7">
    <location>
        <begin position="315"/>
        <end position="340"/>
    </location>
</feature>
<evidence type="ECO:0000256" key="3">
    <source>
        <dbReference type="ARBA" id="ARBA00022692"/>
    </source>
</evidence>
<proteinExistence type="inferred from homology"/>
<dbReference type="HOGENOM" id="CLU_000604_8_0_0"/>
<accession>E1IBV4</accession>
<dbReference type="AlphaFoldDB" id="E1IBV4"/>
<comment type="similarity">
    <text evidence="6">Belongs to the ABC-4 integral membrane protein family.</text>
</comment>
<evidence type="ECO:0000256" key="2">
    <source>
        <dbReference type="ARBA" id="ARBA00022475"/>
    </source>
</evidence>
<feature type="transmembrane region" description="Helical" evidence="7">
    <location>
        <begin position="48"/>
        <end position="68"/>
    </location>
</feature>
<dbReference type="Pfam" id="PF12704">
    <property type="entry name" value="MacB_PCD"/>
    <property type="match status" value="1"/>
</dbReference>
<evidence type="ECO:0000259" key="9">
    <source>
        <dbReference type="Pfam" id="PF12704"/>
    </source>
</evidence>
<comment type="subcellular location">
    <subcellularLocation>
        <location evidence="1">Cell membrane</location>
        <topology evidence="1">Multi-pass membrane protein</topology>
    </subcellularLocation>
</comment>
<feature type="domain" description="MacB-like periplasmic core" evidence="9">
    <location>
        <begin position="47"/>
        <end position="277"/>
    </location>
</feature>
<dbReference type="InterPro" id="IPR003838">
    <property type="entry name" value="ABC3_permease_C"/>
</dbReference>
<dbReference type="eggNOG" id="COG0577">
    <property type="taxonomic scope" value="Bacteria"/>
</dbReference>
<evidence type="ECO:0000313" key="11">
    <source>
        <dbReference type="Proteomes" id="UP000054010"/>
    </source>
</evidence>
<sequence>MQPAVIEIAPSDAELETEIDALLSGGISWSETLGFALATLRTNPMRTLLTTLGVLIGVAAVVALLAIGRGSQESITASITANGANLLTIRAGAASSAGIRGAIGEGASLTMADADALAETSRNPAIALVSPEYSGNAQLVAGSTNMNARVTGATAIYAQVHNTTLAEGEFISAADVSATAKVIVLGANVAETLFAEGGAIGQQVRVNGSQYRVIGVLESSGGTGFGSLDDGVLVPLSSAQRSLFGARAVGGSWSVSTIVVQARSAEEVDAAQSQIETTMREEHDLALDGSDDDFSVINQQEILETVTSTTQMLTFFLAAIAGISLLVGGIGIMNIMLVSVRERTREIGLRKALGAREQDILLQFLFEALALSGVGGLVGLLIGSAIALAVSMTGLMTAVLSWDVALLAFGFALMVGLFFGIAPARSAARLDPIVALRYE</sequence>
<dbReference type="Proteomes" id="UP000054010">
    <property type="component" value="Unassembled WGS sequence"/>
</dbReference>
<dbReference type="PANTHER" id="PTHR30572:SF4">
    <property type="entry name" value="ABC TRANSPORTER PERMEASE YTRF"/>
    <property type="match status" value="1"/>
</dbReference>
<evidence type="ECO:0000256" key="1">
    <source>
        <dbReference type="ARBA" id="ARBA00004651"/>
    </source>
</evidence>
<dbReference type="InterPro" id="IPR050250">
    <property type="entry name" value="Macrolide_Exporter_MacB"/>
</dbReference>
<keyword evidence="3 7" id="KW-0812">Transmembrane</keyword>
<evidence type="ECO:0008006" key="12">
    <source>
        <dbReference type="Google" id="ProtNLM"/>
    </source>
</evidence>
<gene>
    <name evidence="10" type="ORF">OSCT_0805</name>
</gene>
<feature type="transmembrane region" description="Helical" evidence="7">
    <location>
        <begin position="402"/>
        <end position="422"/>
    </location>
</feature>
<feature type="domain" description="ABC3 transporter permease C-terminal" evidence="8">
    <location>
        <begin position="319"/>
        <end position="432"/>
    </location>
</feature>
<reference evidence="10 11" key="1">
    <citation type="journal article" date="2011" name="J. Bacteriol.">
        <title>Draft genome sequence of the anoxygenic filamentous phototrophic bacterium Oscillochloris trichoides subsp. DG-6.</title>
        <authorList>
            <person name="Kuznetsov B.B."/>
            <person name="Ivanovsky R.N."/>
            <person name="Keppen O.I."/>
            <person name="Sukhacheva M.V."/>
            <person name="Bumazhkin B.K."/>
            <person name="Patutina E.O."/>
            <person name="Beletsky A.V."/>
            <person name="Mardanov A.V."/>
            <person name="Baslerov R.V."/>
            <person name="Panteleeva A.N."/>
            <person name="Kolganova T.V."/>
            <person name="Ravin N.V."/>
            <person name="Skryabin K.G."/>
        </authorList>
    </citation>
    <scope>NUCLEOTIDE SEQUENCE [LARGE SCALE GENOMIC DNA]</scope>
    <source>
        <strain evidence="10 11">DG-6</strain>
    </source>
</reference>
<keyword evidence="4 7" id="KW-1133">Transmembrane helix</keyword>